<dbReference type="GO" id="GO:0030466">
    <property type="term" value="P:silent mating-type cassette heterochromatin formation"/>
    <property type="evidence" value="ECO:0007669"/>
    <property type="project" value="EnsemblFungi"/>
</dbReference>
<dbReference type="InterPro" id="IPR036187">
    <property type="entry name" value="DNA_mismatch_repair_MutS_sf"/>
</dbReference>
<dbReference type="SUPFAM" id="SSF52540">
    <property type="entry name" value="P-loop containing nucleoside triphosphate hydrolases"/>
    <property type="match status" value="1"/>
</dbReference>
<dbReference type="FunFam" id="1.10.1420.10:FF:000017">
    <property type="entry name" value="DNA mismatch repair protein Msh2"/>
    <property type="match status" value="1"/>
</dbReference>
<dbReference type="InterPro" id="IPR007696">
    <property type="entry name" value="DNA_mismatch_repair_MutS_core"/>
</dbReference>
<dbReference type="Proteomes" id="UP000070444">
    <property type="component" value="Unassembled WGS sequence"/>
</dbReference>
<evidence type="ECO:0000256" key="1">
    <source>
        <dbReference type="ARBA" id="ARBA00004123"/>
    </source>
</evidence>
<dbReference type="SMART" id="SM00534">
    <property type="entry name" value="MUTSac"/>
    <property type="match status" value="1"/>
</dbReference>
<evidence type="ECO:0000259" key="10">
    <source>
        <dbReference type="PROSITE" id="PS00486"/>
    </source>
</evidence>
<keyword evidence="9" id="KW-0175">Coiled coil</keyword>
<dbReference type="Pfam" id="PF05190">
    <property type="entry name" value="MutS_IV"/>
    <property type="match status" value="1"/>
</dbReference>
<dbReference type="SUPFAM" id="SSF48334">
    <property type="entry name" value="DNA repair protein MutS, domain III"/>
    <property type="match status" value="1"/>
</dbReference>
<dbReference type="SUPFAM" id="SSF53150">
    <property type="entry name" value="DNA repair protein MutS, domain II"/>
    <property type="match status" value="1"/>
</dbReference>
<comment type="similarity">
    <text evidence="2">Belongs to the DNA mismatch repair MutS family.</text>
</comment>
<dbReference type="STRING" id="796925.A0A137P995"/>
<dbReference type="FunFam" id="3.30.420.110:FF:000002">
    <property type="entry name" value="DNA mismatch repair protein"/>
    <property type="match status" value="1"/>
</dbReference>
<dbReference type="Pfam" id="PF05188">
    <property type="entry name" value="MutS_II"/>
    <property type="match status" value="1"/>
</dbReference>
<evidence type="ECO:0000256" key="8">
    <source>
        <dbReference type="ARBA" id="ARBA00023242"/>
    </source>
</evidence>
<dbReference type="GO" id="GO:0032301">
    <property type="term" value="C:MutSalpha complex"/>
    <property type="evidence" value="ECO:0007669"/>
    <property type="project" value="EnsemblFungi"/>
</dbReference>
<dbReference type="GO" id="GO:0036297">
    <property type="term" value="P:interstrand cross-link repair"/>
    <property type="evidence" value="ECO:0007669"/>
    <property type="project" value="EnsemblFungi"/>
</dbReference>
<organism evidence="11 12">
    <name type="scientific">Conidiobolus coronatus (strain ATCC 28846 / CBS 209.66 / NRRL 28638)</name>
    <name type="common">Delacroixia coronata</name>
    <dbReference type="NCBI Taxonomy" id="796925"/>
    <lineage>
        <taxon>Eukaryota</taxon>
        <taxon>Fungi</taxon>
        <taxon>Fungi incertae sedis</taxon>
        <taxon>Zoopagomycota</taxon>
        <taxon>Entomophthoromycotina</taxon>
        <taxon>Entomophthoromycetes</taxon>
        <taxon>Entomophthorales</taxon>
        <taxon>Ancylistaceae</taxon>
        <taxon>Conidiobolus</taxon>
    </lineage>
</organism>
<dbReference type="FunFam" id="3.40.50.300:FF:001115">
    <property type="entry name" value="DNA mismatch repair protein MSH2"/>
    <property type="match status" value="1"/>
</dbReference>
<keyword evidence="8" id="KW-0539">Nucleus</keyword>
<dbReference type="GO" id="GO:0032137">
    <property type="term" value="F:guanine/thymine mispair binding"/>
    <property type="evidence" value="ECO:0007669"/>
    <property type="project" value="EnsemblFungi"/>
</dbReference>
<evidence type="ECO:0000313" key="12">
    <source>
        <dbReference type="Proteomes" id="UP000070444"/>
    </source>
</evidence>
<dbReference type="InterPro" id="IPR016151">
    <property type="entry name" value="DNA_mismatch_repair_MutS_N"/>
</dbReference>
<evidence type="ECO:0000256" key="9">
    <source>
        <dbReference type="SAM" id="Coils"/>
    </source>
</evidence>
<dbReference type="Gene3D" id="1.10.1420.10">
    <property type="match status" value="2"/>
</dbReference>
<dbReference type="GO" id="GO:0005524">
    <property type="term" value="F:ATP binding"/>
    <property type="evidence" value="ECO:0007669"/>
    <property type="project" value="UniProtKB-KW"/>
</dbReference>
<dbReference type="GO" id="GO:0006311">
    <property type="term" value="P:meiotic gene conversion"/>
    <property type="evidence" value="ECO:0007669"/>
    <property type="project" value="EnsemblFungi"/>
</dbReference>
<evidence type="ECO:0000256" key="4">
    <source>
        <dbReference type="ARBA" id="ARBA00022763"/>
    </source>
</evidence>
<dbReference type="Pfam" id="PF05192">
    <property type="entry name" value="MutS_III"/>
    <property type="match status" value="1"/>
</dbReference>
<dbReference type="GO" id="GO:0016887">
    <property type="term" value="F:ATP hydrolysis activity"/>
    <property type="evidence" value="ECO:0007669"/>
    <property type="project" value="EnsemblFungi"/>
</dbReference>
<dbReference type="InterPro" id="IPR032642">
    <property type="entry name" value="Msh2_ATP-bd"/>
</dbReference>
<dbReference type="Gene3D" id="3.40.50.300">
    <property type="entry name" value="P-loop containing nucleotide triphosphate hydrolases"/>
    <property type="match status" value="1"/>
</dbReference>
<dbReference type="OMA" id="LVRFPQK"/>
<dbReference type="SMART" id="SM00533">
    <property type="entry name" value="MUTSd"/>
    <property type="match status" value="1"/>
</dbReference>
<dbReference type="PANTHER" id="PTHR11361">
    <property type="entry name" value="DNA MISMATCH REPAIR PROTEIN MUTS FAMILY MEMBER"/>
    <property type="match status" value="1"/>
</dbReference>
<dbReference type="EMBL" id="KQ964474">
    <property type="protein sequence ID" value="KXN71481.1"/>
    <property type="molecule type" value="Genomic_DNA"/>
</dbReference>
<dbReference type="AlphaFoldDB" id="A0A137P995"/>
<dbReference type="InterPro" id="IPR007860">
    <property type="entry name" value="DNA_mmatch_repair_MutS_con_dom"/>
</dbReference>
<proteinExistence type="inferred from homology"/>
<keyword evidence="4" id="KW-0227">DNA damage</keyword>
<dbReference type="GO" id="GO:0007534">
    <property type="term" value="P:gene conversion at mating-type locus"/>
    <property type="evidence" value="ECO:0007669"/>
    <property type="project" value="EnsemblFungi"/>
</dbReference>
<dbReference type="Gene3D" id="3.40.1170.10">
    <property type="entry name" value="DNA repair protein MutS, domain I"/>
    <property type="match status" value="1"/>
</dbReference>
<dbReference type="InterPro" id="IPR036678">
    <property type="entry name" value="MutS_con_dom_sf"/>
</dbReference>
<dbReference type="InterPro" id="IPR000432">
    <property type="entry name" value="DNA_mismatch_repair_MutS_C"/>
</dbReference>
<dbReference type="Pfam" id="PF00488">
    <property type="entry name" value="MutS_V"/>
    <property type="match status" value="1"/>
</dbReference>
<dbReference type="GO" id="GO:0000710">
    <property type="term" value="P:meiotic mismatch repair"/>
    <property type="evidence" value="ECO:0007669"/>
    <property type="project" value="EnsemblFungi"/>
</dbReference>
<gene>
    <name evidence="11" type="ORF">CONCODRAFT_148380</name>
</gene>
<dbReference type="InterPro" id="IPR027417">
    <property type="entry name" value="P-loop_NTPase"/>
</dbReference>
<feature type="domain" description="DNA mismatch repair proteins mutS family" evidence="10">
    <location>
        <begin position="734"/>
        <end position="750"/>
    </location>
</feature>
<dbReference type="GO" id="GO:0000404">
    <property type="term" value="F:heteroduplex DNA loop binding"/>
    <property type="evidence" value="ECO:0007669"/>
    <property type="project" value="EnsemblFungi"/>
</dbReference>
<dbReference type="GO" id="GO:0032138">
    <property type="term" value="F:single base insertion or deletion binding"/>
    <property type="evidence" value="ECO:0007669"/>
    <property type="project" value="EnsemblFungi"/>
</dbReference>
<dbReference type="GO" id="GO:0043570">
    <property type="term" value="P:maintenance of DNA repeat elements"/>
    <property type="evidence" value="ECO:0007669"/>
    <property type="project" value="EnsemblFungi"/>
</dbReference>
<dbReference type="GO" id="GO:0000403">
    <property type="term" value="F:Y-form DNA binding"/>
    <property type="evidence" value="ECO:0007669"/>
    <property type="project" value="EnsemblFungi"/>
</dbReference>
<dbReference type="Gene3D" id="3.30.420.110">
    <property type="entry name" value="MutS, connector domain"/>
    <property type="match status" value="1"/>
</dbReference>
<dbReference type="NCBIfam" id="NF003810">
    <property type="entry name" value="PRK05399.1"/>
    <property type="match status" value="1"/>
</dbReference>
<keyword evidence="7" id="KW-0234">DNA repair</keyword>
<dbReference type="InterPro" id="IPR011184">
    <property type="entry name" value="DNA_mismatch_repair_Msh2"/>
</dbReference>
<dbReference type="GO" id="GO:0000228">
    <property type="term" value="C:nuclear chromosome"/>
    <property type="evidence" value="ECO:0007669"/>
    <property type="project" value="EnsemblFungi"/>
</dbReference>
<dbReference type="CDD" id="cd03285">
    <property type="entry name" value="ABC_MSH2_euk"/>
    <property type="match status" value="1"/>
</dbReference>
<feature type="coiled-coil region" evidence="9">
    <location>
        <begin position="431"/>
        <end position="496"/>
    </location>
</feature>
<dbReference type="GO" id="GO:0032302">
    <property type="term" value="C:MutSbeta complex"/>
    <property type="evidence" value="ECO:0007669"/>
    <property type="project" value="EnsemblFungi"/>
</dbReference>
<dbReference type="GO" id="GO:0043111">
    <property type="term" value="P:replication fork arrest"/>
    <property type="evidence" value="ECO:0007669"/>
    <property type="project" value="EnsemblFungi"/>
</dbReference>
<dbReference type="PROSITE" id="PS00486">
    <property type="entry name" value="DNA_MISMATCH_REPAIR_2"/>
    <property type="match status" value="1"/>
</dbReference>
<evidence type="ECO:0000313" key="11">
    <source>
        <dbReference type="EMBL" id="KXN71481.1"/>
    </source>
</evidence>
<dbReference type="PIRSF" id="PIRSF005813">
    <property type="entry name" value="MSH2"/>
    <property type="match status" value="1"/>
</dbReference>
<accession>A0A137P995</accession>
<dbReference type="GO" id="GO:0000735">
    <property type="term" value="P:removal of nonhomologous ends"/>
    <property type="evidence" value="ECO:0007669"/>
    <property type="project" value="EnsemblFungi"/>
</dbReference>
<sequence>MPSDFDTTVEVTESSTTVNKFISTLRNLPPCEEDTFRIFERNHREFYSVHFDTATWASMQIYKTTNVVKYIGGDNITGIPTLNLTPSIGENFMREQIKFKKIELWGLVGKGASQYGPIKKTSPGNYQELEDLLFGEVEIASSPIVMAARLEVSHGNKKIGVCFCDSTMQTFQVLEFLDNDIFSNFESLIIQIGVSECLINLYDSSYDHIKLKEVLERCDVMITKAPNNKFESTSIAQDLSRLLKPSINVETINELNFSIAMKSTACLINYLQLLDYPDNMNQYTIDTYNLSQYVRLDGSAFKALNLMPGTKDSNKYSSLYGLLNHCKTSQGSRLLSQWLKQPCTNPQDIQERLDLVQIFLDDYQLKDTLHNQLLKSIPDLCRICNRVKRNKSSLQDVIRLYQVVTKLPEFVQAIDQSQYAPQLEAAYNRFLREYTTSLQKLQEMVEETVDLAAADNHVYKIKPNFDPKLKEVDVQMENTLNQINKLYRQMANQLELEMDKKIKLERSNAYGYCFRVTKSDAPKLRNVSGIVELSVQKTATLFTTAKLKQFSEEFEDLSTSYNTVQSALVSQVLVVTSSYCNVFEALNGLIAHLDVIVSFAQAAESAPFPYVKPNILTGEKDKLELRGARHPCLERQEDVSFIPNNLSMERDKKEFLIITGPNMGGKSTYIRQTAIIVLMAQIGSFVPCTQADICIFDGILARVGAGDSQLKGISTFMAEMLETSNIIKSATSRTLIVIDELGRGTSTYDGFGLAWAISEHISTNIKAFCLFATHFHELTTLKDKVPTVHNLHVTAHIDSNSRKMALLYEIREGVCDQSFGIHVAEIANCPSSVVKLAKRKVEQLEAQEQHTDNNYGLTPQQIQEGIEKMEKFKQLSNSADPSQSSELKALAQEISQDPYIQKILQNF</sequence>
<dbReference type="InterPro" id="IPR045076">
    <property type="entry name" value="MutS"/>
</dbReference>
<keyword evidence="12" id="KW-1185">Reference proteome</keyword>
<evidence type="ECO:0000256" key="3">
    <source>
        <dbReference type="ARBA" id="ARBA00022741"/>
    </source>
</evidence>
<evidence type="ECO:0000256" key="2">
    <source>
        <dbReference type="ARBA" id="ARBA00006271"/>
    </source>
</evidence>
<evidence type="ECO:0000256" key="6">
    <source>
        <dbReference type="ARBA" id="ARBA00023125"/>
    </source>
</evidence>
<keyword evidence="3" id="KW-0547">Nucleotide-binding</keyword>
<keyword evidence="6" id="KW-0238">DNA-binding</keyword>
<dbReference type="PANTHER" id="PTHR11361:SF35">
    <property type="entry name" value="DNA MISMATCH REPAIR PROTEIN MSH2"/>
    <property type="match status" value="1"/>
</dbReference>
<name>A0A137P995_CONC2</name>
<dbReference type="GO" id="GO:0000400">
    <property type="term" value="F:four-way junction DNA binding"/>
    <property type="evidence" value="ECO:0007669"/>
    <property type="project" value="EnsemblFungi"/>
</dbReference>
<comment type="subcellular location">
    <subcellularLocation>
        <location evidence="1">Nucleus</location>
    </subcellularLocation>
</comment>
<dbReference type="GO" id="GO:0140664">
    <property type="term" value="F:ATP-dependent DNA damage sensor activity"/>
    <property type="evidence" value="ECO:0007669"/>
    <property type="project" value="InterPro"/>
</dbReference>
<reference evidence="11 12" key="1">
    <citation type="journal article" date="2015" name="Genome Biol. Evol.">
        <title>Phylogenomic analyses indicate that early fungi evolved digesting cell walls of algal ancestors of land plants.</title>
        <authorList>
            <person name="Chang Y."/>
            <person name="Wang S."/>
            <person name="Sekimoto S."/>
            <person name="Aerts A.L."/>
            <person name="Choi C."/>
            <person name="Clum A."/>
            <person name="LaButti K.M."/>
            <person name="Lindquist E.A."/>
            <person name="Yee Ngan C."/>
            <person name="Ohm R.A."/>
            <person name="Salamov A.A."/>
            <person name="Grigoriev I.V."/>
            <person name="Spatafora J.W."/>
            <person name="Berbee M.L."/>
        </authorList>
    </citation>
    <scope>NUCLEOTIDE SEQUENCE [LARGE SCALE GENOMIC DNA]</scope>
    <source>
        <strain evidence="11 12">NRRL 28638</strain>
    </source>
</reference>
<keyword evidence="5" id="KW-0067">ATP-binding</keyword>
<dbReference type="InterPro" id="IPR007861">
    <property type="entry name" value="DNA_mismatch_repair_MutS_clamp"/>
</dbReference>
<protein>
    <submittedName>
        <fullName evidence="11">DNA mismatch repair protein</fullName>
    </submittedName>
</protein>
<evidence type="ECO:0000256" key="5">
    <source>
        <dbReference type="ARBA" id="ARBA00022840"/>
    </source>
</evidence>
<dbReference type="OrthoDB" id="295033at2759"/>
<evidence type="ECO:0000256" key="7">
    <source>
        <dbReference type="ARBA" id="ARBA00023204"/>
    </source>
</evidence>
<dbReference type="GO" id="GO:0000406">
    <property type="term" value="F:double-strand/single-strand DNA junction binding"/>
    <property type="evidence" value="ECO:0007669"/>
    <property type="project" value="EnsemblFungi"/>
</dbReference>